<dbReference type="PANTHER" id="PTHR12486:SF4">
    <property type="entry name" value="APRATAXIN"/>
    <property type="match status" value="1"/>
</dbReference>
<dbReference type="PROSITE" id="PS00892">
    <property type="entry name" value="HIT_1"/>
    <property type="match status" value="1"/>
</dbReference>
<evidence type="ECO:0000256" key="1">
    <source>
        <dbReference type="ARBA" id="ARBA00004123"/>
    </source>
</evidence>
<dbReference type="Proteomes" id="UP000295192">
    <property type="component" value="Unassembled WGS sequence"/>
</dbReference>
<dbReference type="GO" id="GO:0008270">
    <property type="term" value="F:zinc ion binding"/>
    <property type="evidence" value="ECO:0007669"/>
    <property type="project" value="UniProtKB-KW"/>
</dbReference>
<dbReference type="PANTHER" id="PTHR12486">
    <property type="entry name" value="APRATAXIN-RELATED"/>
    <property type="match status" value="1"/>
</dbReference>
<keyword evidence="12" id="KW-1185">Reference proteome</keyword>
<evidence type="ECO:0000256" key="3">
    <source>
        <dbReference type="ARBA" id="ARBA00022763"/>
    </source>
</evidence>
<reference evidence="11 12" key="1">
    <citation type="journal article" date="2019" name="J. Hered.">
        <title>An Improved Genome Assembly for Drosophila navojoa, the Basal Species in the mojavensis Cluster.</title>
        <authorList>
            <person name="Vanderlinde T."/>
            <person name="Dupim E.G."/>
            <person name="Nazario-Yepiz N.O."/>
            <person name="Carvalho A.B."/>
        </authorList>
    </citation>
    <scope>NUCLEOTIDE SEQUENCE [LARGE SCALE GENOMIC DNA]</scope>
    <source>
        <strain evidence="11">Navoj_Jal97</strain>
        <tissue evidence="11">Whole organism</tissue>
    </source>
</reference>
<dbReference type="GO" id="GO:0003725">
    <property type="term" value="F:double-stranded RNA binding"/>
    <property type="evidence" value="ECO:0007669"/>
    <property type="project" value="TreeGrafter"/>
</dbReference>
<dbReference type="InterPro" id="IPR032566">
    <property type="entry name" value="Znf-C2HE"/>
</dbReference>
<evidence type="ECO:0000256" key="7">
    <source>
        <dbReference type="ARBA" id="ARBA00023204"/>
    </source>
</evidence>
<dbReference type="InterPro" id="IPR019808">
    <property type="entry name" value="Histidine_triad_CS"/>
</dbReference>
<dbReference type="OMA" id="CLKTKYH"/>
<dbReference type="AlphaFoldDB" id="A0A484BFT9"/>
<comment type="subcellular location">
    <subcellularLocation>
        <location evidence="1">Nucleus</location>
    </subcellularLocation>
</comment>
<feature type="domain" description="HIT" evidence="10">
    <location>
        <begin position="16"/>
        <end position="121"/>
    </location>
</feature>
<evidence type="ECO:0000259" key="10">
    <source>
        <dbReference type="PROSITE" id="PS51084"/>
    </source>
</evidence>
<dbReference type="GO" id="GO:0030983">
    <property type="term" value="F:mismatched DNA binding"/>
    <property type="evidence" value="ECO:0007669"/>
    <property type="project" value="TreeGrafter"/>
</dbReference>
<keyword evidence="2" id="KW-0479">Metal-binding</keyword>
<evidence type="ECO:0000256" key="4">
    <source>
        <dbReference type="ARBA" id="ARBA00022771"/>
    </source>
</evidence>
<comment type="caution">
    <text evidence="11">The sequence shown here is derived from an EMBL/GenBank/DDBJ whole genome shotgun (WGS) entry which is preliminary data.</text>
</comment>
<evidence type="ECO:0000256" key="6">
    <source>
        <dbReference type="ARBA" id="ARBA00023125"/>
    </source>
</evidence>
<evidence type="ECO:0000256" key="9">
    <source>
        <dbReference type="PROSITE-ProRule" id="PRU00464"/>
    </source>
</evidence>
<dbReference type="EMBL" id="LSRL02000042">
    <property type="protein sequence ID" value="TDG47609.1"/>
    <property type="molecule type" value="Genomic_DNA"/>
</dbReference>
<dbReference type="FunFam" id="3.30.428.10:FF:000004">
    <property type="entry name" value="aprataxin isoform X2"/>
    <property type="match status" value="1"/>
</dbReference>
<evidence type="ECO:0000313" key="12">
    <source>
        <dbReference type="Proteomes" id="UP000295192"/>
    </source>
</evidence>
<proteinExistence type="predicted"/>
<dbReference type="GO" id="GO:0003697">
    <property type="term" value="F:single-stranded DNA binding"/>
    <property type="evidence" value="ECO:0007669"/>
    <property type="project" value="TreeGrafter"/>
</dbReference>
<name>A0A484BFT9_DRONA</name>
<evidence type="ECO:0000256" key="5">
    <source>
        <dbReference type="ARBA" id="ARBA00022833"/>
    </source>
</evidence>
<sequence>MTIDCRSNQLLKMSWQTGLIKTILDPANLIISTDIAVVIADKYPKARHHYLVLPKEDIGSIFQLNRTHLPLLEELHLLARNIIEVRGECFESFQIGFHAQPSMQRLHLHVISKDFVSDWLKTKKHWNSFNTSLFIPYEALYENLSKDDQIQRLPKARVEELLSKPLACNQCEFVAKNIPSLKEHLLQH</sequence>
<dbReference type="InterPro" id="IPR036265">
    <property type="entry name" value="HIT-like_sf"/>
</dbReference>
<keyword evidence="8" id="KW-0539">Nucleus</keyword>
<protein>
    <recommendedName>
        <fullName evidence="10">HIT domain-containing protein</fullName>
    </recommendedName>
</protein>
<gene>
    <name evidence="11" type="ORF">AWZ03_006048</name>
</gene>
<dbReference type="Pfam" id="PF16278">
    <property type="entry name" value="zf-C2HE"/>
    <property type="match status" value="1"/>
</dbReference>
<dbReference type="GO" id="GO:0000012">
    <property type="term" value="P:single strand break repair"/>
    <property type="evidence" value="ECO:0007669"/>
    <property type="project" value="TreeGrafter"/>
</dbReference>
<dbReference type="GO" id="GO:0033699">
    <property type="term" value="F:DNA 5'-adenosine monophosphate hydrolase activity"/>
    <property type="evidence" value="ECO:0007669"/>
    <property type="project" value="TreeGrafter"/>
</dbReference>
<dbReference type="STRING" id="7232.A0A484BFT9"/>
<comment type="caution">
    <text evidence="9">Lacks conserved residue(s) required for the propagation of feature annotation.</text>
</comment>
<dbReference type="GO" id="GO:1990165">
    <property type="term" value="F:single-strand break-containing DNA binding"/>
    <property type="evidence" value="ECO:0007669"/>
    <property type="project" value="TreeGrafter"/>
</dbReference>
<dbReference type="SUPFAM" id="SSF54197">
    <property type="entry name" value="HIT-like"/>
    <property type="match status" value="1"/>
</dbReference>
<dbReference type="Gene3D" id="3.30.428.10">
    <property type="entry name" value="HIT-like"/>
    <property type="match status" value="1"/>
</dbReference>
<evidence type="ECO:0000256" key="2">
    <source>
        <dbReference type="ARBA" id="ARBA00022723"/>
    </source>
</evidence>
<dbReference type="InterPro" id="IPR011146">
    <property type="entry name" value="HIT-like"/>
</dbReference>
<keyword evidence="4" id="KW-0863">Zinc-finger</keyword>
<dbReference type="Pfam" id="PF11969">
    <property type="entry name" value="DcpS_C"/>
    <property type="match status" value="1"/>
</dbReference>
<organism evidence="11 12">
    <name type="scientific">Drosophila navojoa</name>
    <name type="common">Fruit fly</name>
    <dbReference type="NCBI Taxonomy" id="7232"/>
    <lineage>
        <taxon>Eukaryota</taxon>
        <taxon>Metazoa</taxon>
        <taxon>Ecdysozoa</taxon>
        <taxon>Arthropoda</taxon>
        <taxon>Hexapoda</taxon>
        <taxon>Insecta</taxon>
        <taxon>Pterygota</taxon>
        <taxon>Neoptera</taxon>
        <taxon>Endopterygota</taxon>
        <taxon>Diptera</taxon>
        <taxon>Brachycera</taxon>
        <taxon>Muscomorpha</taxon>
        <taxon>Ephydroidea</taxon>
        <taxon>Drosophilidae</taxon>
        <taxon>Drosophila</taxon>
    </lineage>
</organism>
<keyword evidence="5" id="KW-0862">Zinc</keyword>
<evidence type="ECO:0000256" key="8">
    <source>
        <dbReference type="ARBA" id="ARBA00023242"/>
    </source>
</evidence>
<keyword evidence="3" id="KW-0227">DNA damage</keyword>
<evidence type="ECO:0000313" key="11">
    <source>
        <dbReference type="EMBL" id="TDG47609.1"/>
    </source>
</evidence>
<dbReference type="OrthoDB" id="3512845at2759"/>
<dbReference type="PROSITE" id="PS51084">
    <property type="entry name" value="HIT_2"/>
    <property type="match status" value="1"/>
</dbReference>
<dbReference type="GO" id="GO:0005634">
    <property type="term" value="C:nucleus"/>
    <property type="evidence" value="ECO:0007669"/>
    <property type="project" value="UniProtKB-SubCell"/>
</dbReference>
<accession>A0A484BFT9</accession>
<keyword evidence="7" id="KW-0234">DNA repair</keyword>
<keyword evidence="6" id="KW-0238">DNA-binding</keyword>